<feature type="region of interest" description="Disordered" evidence="7">
    <location>
        <begin position="844"/>
        <end position="922"/>
    </location>
</feature>
<evidence type="ECO:0000256" key="8">
    <source>
        <dbReference type="SAM" id="Phobius"/>
    </source>
</evidence>
<evidence type="ECO:0000259" key="11">
    <source>
        <dbReference type="Pfam" id="PF14703"/>
    </source>
</evidence>
<dbReference type="PANTHER" id="PTHR13018">
    <property type="entry name" value="PROBABLE MEMBRANE PROTEIN DUF221-RELATED"/>
    <property type="match status" value="1"/>
</dbReference>
<dbReference type="GO" id="GO:0005886">
    <property type="term" value="C:plasma membrane"/>
    <property type="evidence" value="ECO:0007669"/>
    <property type="project" value="TreeGrafter"/>
</dbReference>
<evidence type="ECO:0000259" key="10">
    <source>
        <dbReference type="Pfam" id="PF13967"/>
    </source>
</evidence>
<protein>
    <recommendedName>
        <fullName evidence="14">DUF221-domain-containing protein</fullName>
    </recommendedName>
</protein>
<evidence type="ECO:0000256" key="1">
    <source>
        <dbReference type="ARBA" id="ARBA00004141"/>
    </source>
</evidence>
<feature type="transmembrane region" description="Helical" evidence="8">
    <location>
        <begin position="400"/>
        <end position="423"/>
    </location>
</feature>
<evidence type="ECO:0000256" key="5">
    <source>
        <dbReference type="ARBA" id="ARBA00022989"/>
    </source>
</evidence>
<comment type="similarity">
    <text evidence="2">Belongs to the CSC1 (TC 1.A.17) family.</text>
</comment>
<feature type="domain" description="CSC1/OSCA1-like N-terminal transmembrane" evidence="10">
    <location>
        <begin position="38"/>
        <end position="190"/>
    </location>
</feature>
<name>A0A8H7N730_BIOOC</name>
<feature type="transmembrane region" description="Helical" evidence="8">
    <location>
        <begin position="606"/>
        <end position="633"/>
    </location>
</feature>
<dbReference type="PANTHER" id="PTHR13018:SF149">
    <property type="entry name" value="DOMAIN PROTEIN, PUTATIVE (AFU_ORTHOLOGUE AFUA_3G11660)-RELATED"/>
    <property type="match status" value="1"/>
</dbReference>
<dbReference type="Pfam" id="PF02714">
    <property type="entry name" value="RSN1_7TM"/>
    <property type="match status" value="1"/>
</dbReference>
<keyword evidence="3" id="KW-0813">Transport</keyword>
<dbReference type="InterPro" id="IPR032880">
    <property type="entry name" value="CSC1/OSCA1-like_N"/>
</dbReference>
<feature type="domain" description="CSC1/OSCA1-like cytosolic" evidence="11">
    <location>
        <begin position="214"/>
        <end position="383"/>
    </location>
</feature>
<feature type="transmembrane region" description="Helical" evidence="8">
    <location>
        <begin position="691"/>
        <end position="710"/>
    </location>
</feature>
<evidence type="ECO:0000313" key="12">
    <source>
        <dbReference type="EMBL" id="KAF9750311.1"/>
    </source>
</evidence>
<dbReference type="Proteomes" id="UP000616885">
    <property type="component" value="Unassembled WGS sequence"/>
</dbReference>
<evidence type="ECO:0000256" key="6">
    <source>
        <dbReference type="ARBA" id="ARBA00023136"/>
    </source>
</evidence>
<dbReference type="GO" id="GO:0005227">
    <property type="term" value="F:calcium-activated cation channel activity"/>
    <property type="evidence" value="ECO:0007669"/>
    <property type="project" value="InterPro"/>
</dbReference>
<dbReference type="AlphaFoldDB" id="A0A8H7N730"/>
<feature type="transmembrane region" description="Helical" evidence="8">
    <location>
        <begin position="36"/>
        <end position="59"/>
    </location>
</feature>
<evidence type="ECO:0008006" key="14">
    <source>
        <dbReference type="Google" id="ProtNLM"/>
    </source>
</evidence>
<accession>A0A8H7N730</accession>
<keyword evidence="4 8" id="KW-0812">Transmembrane</keyword>
<dbReference type="InterPro" id="IPR027815">
    <property type="entry name" value="CSC1/OSCA1-like_cyt"/>
</dbReference>
<proteinExistence type="inferred from homology"/>
<evidence type="ECO:0000256" key="4">
    <source>
        <dbReference type="ARBA" id="ARBA00022692"/>
    </source>
</evidence>
<feature type="transmembrane region" description="Helical" evidence="8">
    <location>
        <begin position="487"/>
        <end position="512"/>
    </location>
</feature>
<dbReference type="Pfam" id="PF13967">
    <property type="entry name" value="RSN1_TM"/>
    <property type="match status" value="1"/>
</dbReference>
<evidence type="ECO:0000256" key="3">
    <source>
        <dbReference type="ARBA" id="ARBA00022448"/>
    </source>
</evidence>
<keyword evidence="5 8" id="KW-1133">Transmembrane helix</keyword>
<evidence type="ECO:0000259" key="9">
    <source>
        <dbReference type="Pfam" id="PF02714"/>
    </source>
</evidence>
<gene>
    <name evidence="12" type="ORF">IM811_016338</name>
</gene>
<dbReference type="InterPro" id="IPR003864">
    <property type="entry name" value="CSC1/OSCA1-like_7TM"/>
</dbReference>
<keyword evidence="6 8" id="KW-0472">Membrane</keyword>
<feature type="transmembrane region" description="Helical" evidence="8">
    <location>
        <begin position="443"/>
        <end position="467"/>
    </location>
</feature>
<dbReference type="EMBL" id="JADCTT010000007">
    <property type="protein sequence ID" value="KAF9750311.1"/>
    <property type="molecule type" value="Genomic_DNA"/>
</dbReference>
<feature type="transmembrane region" description="Helical" evidence="8">
    <location>
        <begin position="654"/>
        <end position="679"/>
    </location>
</feature>
<evidence type="ECO:0000256" key="7">
    <source>
        <dbReference type="SAM" id="MobiDB-lite"/>
    </source>
</evidence>
<comment type="caution">
    <text evidence="12">The sequence shown here is derived from an EMBL/GenBank/DDBJ whole genome shotgun (WGS) entry which is preliminary data.</text>
</comment>
<sequence>MNDPTYALGLEGRVGGDIDDFVNLLKNPFRQQAKSASIWAALAVSVSFTVLTTIFFSVLRPHHQSLYAPRLKHADEKHAPPPIGKKPWAWVTPLWKTSEANLVSQIGMDATIFLRFVRMCRNIFLVLMIIGICILAPIHWTQSEAAKESGEDGDSWPLKLTPLKTQGSFIWSQVVVAYLFNFTIAFFLWYNYKKVVALRRAYFESDEYQNSLHARTLMLFDIPKQGTSDEGIARIIDQVAPNSSFARTVVARNVKDLPDLISQHEHAVRKLEKVLAKYLKNPNQLPPGRPTCNPSKKDRARDTYVKGQKLDAIEYYTQRIRQLELQIQSVRSSVDRRSTQPYGFASYAEISEAHNIAYLCRNKKPHGTTIKLAPRPNDLIWKNMPLTPAARSRSKWFNGFWITLLTIFWIVPNALIAIFLVDLSNLATFWKGFGESYNGNPKVWGVVQGILSPAIMSLVYLVLPMIFRRLQIRAGDKTKTGRDRHVLGKLFAFFVFNNLVVFTVFSVIWSFVDGVITLVKNNNLDTWTAIVQADLAKSILTSLCTNSAFWVTYLLQRQLGAAIDLAQLWPLAEAFFLKKFSSPTPRELIELTAPPPFDYSSYYNYFLFYAAVTLCYSGIQPLVIPATALYFSIDYWLKKYLLLYRFVTKTESGGLFWRVLFNRFIFSAILANFVVLLTTWCQSGGEWMNRIPFWTSIPLPLFMIGFKIYCAKTFDLKLQFYSTTIINRHPESGGTQKEDRQRGERLASRFGHPALYKKLITPMVHQKAQNLLPAVYTGRLTDGRDGGADDLATISGYSDMFALSNMQGGKPGKAAGGIPGFEYVSENHMDFEFFKNRAEFGEDHGGGEIYGRQGDIMRPGTPGSMGEGSDAGSRSQSPSAGPRTTRRSVGNALDTSYQAYRPDQGDVGIGRNHSPLYTQDNGSLTGLVSNAAAPPTGGFDQYSYRHGSMDRSTPTPSVTPGGRVMPSRTQSPGPSVGALGGGPHGYSGLAQTEFSDHDNGDAPQYDYFRGGKGGNPGAGLVNVASKAA</sequence>
<reference evidence="12" key="1">
    <citation type="submission" date="2020-10" db="EMBL/GenBank/DDBJ databases">
        <title>High-Quality Genome Resource of Clonostachys rosea strain S41 by Oxford Nanopore Long-Read Sequencing.</title>
        <authorList>
            <person name="Wang H."/>
        </authorList>
    </citation>
    <scope>NUCLEOTIDE SEQUENCE</scope>
    <source>
        <strain evidence="12">S41</strain>
    </source>
</reference>
<evidence type="ECO:0000256" key="2">
    <source>
        <dbReference type="ARBA" id="ARBA00007779"/>
    </source>
</evidence>
<feature type="transmembrane region" description="Helical" evidence="8">
    <location>
        <begin position="123"/>
        <end position="140"/>
    </location>
</feature>
<feature type="region of interest" description="Disordered" evidence="7">
    <location>
        <begin position="947"/>
        <end position="1028"/>
    </location>
</feature>
<dbReference type="Pfam" id="PF14703">
    <property type="entry name" value="PHM7_cyt"/>
    <property type="match status" value="1"/>
</dbReference>
<organism evidence="12 13">
    <name type="scientific">Bionectria ochroleuca</name>
    <name type="common">Gliocladium roseum</name>
    <dbReference type="NCBI Taxonomy" id="29856"/>
    <lineage>
        <taxon>Eukaryota</taxon>
        <taxon>Fungi</taxon>
        <taxon>Dikarya</taxon>
        <taxon>Ascomycota</taxon>
        <taxon>Pezizomycotina</taxon>
        <taxon>Sordariomycetes</taxon>
        <taxon>Hypocreomycetidae</taxon>
        <taxon>Hypocreales</taxon>
        <taxon>Bionectriaceae</taxon>
        <taxon>Clonostachys</taxon>
    </lineage>
</organism>
<evidence type="ECO:0000313" key="13">
    <source>
        <dbReference type="Proteomes" id="UP000616885"/>
    </source>
</evidence>
<comment type="subcellular location">
    <subcellularLocation>
        <location evidence="1">Membrane</location>
        <topology evidence="1">Multi-pass membrane protein</topology>
    </subcellularLocation>
</comment>
<feature type="domain" description="CSC1/OSCA1-like 7TM region" evidence="9">
    <location>
        <begin position="395"/>
        <end position="677"/>
    </location>
</feature>
<dbReference type="InterPro" id="IPR045122">
    <property type="entry name" value="Csc1-like"/>
</dbReference>
<feature type="transmembrane region" description="Helical" evidence="8">
    <location>
        <begin position="169"/>
        <end position="190"/>
    </location>
</feature>